<evidence type="ECO:0000259" key="4">
    <source>
        <dbReference type="SMART" id="SM01141"/>
    </source>
</evidence>
<feature type="compositionally biased region" description="Basic residues" evidence="3">
    <location>
        <begin position="706"/>
        <end position="744"/>
    </location>
</feature>
<evidence type="ECO:0000313" key="5">
    <source>
        <dbReference type="EMBL" id="GIY51211.1"/>
    </source>
</evidence>
<feature type="compositionally biased region" description="Basic and acidic residues" evidence="3">
    <location>
        <begin position="780"/>
        <end position="795"/>
    </location>
</feature>
<feature type="compositionally biased region" description="Low complexity" evidence="3">
    <location>
        <begin position="537"/>
        <end position="556"/>
    </location>
</feature>
<feature type="compositionally biased region" description="Basic residues" evidence="3">
    <location>
        <begin position="796"/>
        <end position="811"/>
    </location>
</feature>
<dbReference type="Proteomes" id="UP001054945">
    <property type="component" value="Unassembled WGS sequence"/>
</dbReference>
<evidence type="ECO:0000256" key="3">
    <source>
        <dbReference type="SAM" id="MobiDB-lite"/>
    </source>
</evidence>
<dbReference type="Pfam" id="PF09750">
    <property type="entry name" value="DRY_EERY"/>
    <property type="match status" value="1"/>
</dbReference>
<dbReference type="InterPro" id="IPR040397">
    <property type="entry name" value="SWAP"/>
</dbReference>
<feature type="region of interest" description="Disordered" evidence="3">
    <location>
        <begin position="588"/>
        <end position="607"/>
    </location>
</feature>
<feature type="compositionally biased region" description="Low complexity" evidence="3">
    <location>
        <begin position="765"/>
        <end position="779"/>
    </location>
</feature>
<sequence length="824" mass="94858">MEDQTSKLDGNIWMELLAPSSVQFLNQYDHTIYLLSRLFEGGAIAHWLTLCSNLFDNLYFVELLGCEAAGTVLNNRQRCGMKRVNKKKRFVKQDPAQFLQVHGRPAKIHLDPAVAIVADSAATMMPWQGQADNLIDRFDVRAHLDIIPEYDPSSLKKKMKSQNQKIVNRVMKVSEEKFLNQIFLEERFGICNKPEEEKKKPSDKKAAIGYVYEDSTDSPPHLNILKDGEGDEDENDEEKEEDLSDIDLDVTVDVKMLTPAQCAEMNAHSHKYGMVDEDFITYLHHDKAEAEKLKAAREIEEEKAMYSGRKSRRERRALRKKKLAGRKITSPPSYAARDSPTYTPMRHSTSKSRSDGEQLGKSRSLSTNSKTEKNSKTKDNSDSVIGPQLPSKNGDDEKSTRMSRRSSYSDKRKHDKHHRGRARRRSRHSSRSSSGRSVTPKKSSSCDKKKSRRTSRSRSRSISVSKSRSRSRSCHQSHHNIEKPRSQSRSRSKSVSNVNDKKSDSPQLPPPPVKSYYRHSLSRSSSELSEESEEDNSPNQSPPLSNLSSSSRLQPLMGKAAPATKVNKIDSQERLKRKMQIALRKQYKADKLAQMEKTEKQLQEKTAEELREMAIKLRQREREKRHKLRGYGNDSDSDSTWTKNPDSNIQIPDVKRNSPTSSRSNSSYSSPEHSPPPVASSNKHRSRSKTPPRSSRRSPVDERRRSPYRRRSPMDRRRRSPYRRRSPARYSPRRSPHRSYRRSPTHSSRNQSCSHKYSPRRSPRRYSPTKSSRRYSPSKNDSRRNDSRRYEDNTSRHHRQGNHSPSRKSRSPSKSYGTKPLVDY</sequence>
<feature type="region of interest" description="Disordered" evidence="3">
    <location>
        <begin position="210"/>
        <end position="243"/>
    </location>
</feature>
<dbReference type="InterPro" id="IPR019147">
    <property type="entry name" value="SWAP_N_domain"/>
</dbReference>
<evidence type="ECO:0000256" key="1">
    <source>
        <dbReference type="ARBA" id="ARBA00022664"/>
    </source>
</evidence>
<feature type="compositionally biased region" description="Acidic residues" evidence="3">
    <location>
        <begin position="229"/>
        <end position="243"/>
    </location>
</feature>
<accession>A0AAV4U0D3</accession>
<feature type="compositionally biased region" description="Basic residues" evidence="3">
    <location>
        <begin position="682"/>
        <end position="696"/>
    </location>
</feature>
<feature type="region of interest" description="Disordered" evidence="3">
    <location>
        <begin position="618"/>
        <end position="824"/>
    </location>
</feature>
<gene>
    <name evidence="5" type="primary">CLASRP</name>
    <name evidence="5" type="ORF">CEXT_261121</name>
</gene>
<dbReference type="SMART" id="SM01141">
    <property type="entry name" value="DRY_EERY"/>
    <property type="match status" value="1"/>
</dbReference>
<feature type="compositionally biased region" description="Basic residues" evidence="3">
    <location>
        <begin position="449"/>
        <end position="459"/>
    </location>
</feature>
<proteinExistence type="predicted"/>
<keyword evidence="6" id="KW-1185">Reference proteome</keyword>
<feature type="compositionally biased region" description="Low complexity" evidence="3">
    <location>
        <begin position="658"/>
        <end position="672"/>
    </location>
</feature>
<reference evidence="5 6" key="1">
    <citation type="submission" date="2021-06" db="EMBL/GenBank/DDBJ databases">
        <title>Caerostris extrusa draft genome.</title>
        <authorList>
            <person name="Kono N."/>
            <person name="Arakawa K."/>
        </authorList>
    </citation>
    <scope>NUCLEOTIDE SEQUENCE [LARGE SCALE GENOMIC DNA]</scope>
</reference>
<evidence type="ECO:0000256" key="2">
    <source>
        <dbReference type="ARBA" id="ARBA00023187"/>
    </source>
</evidence>
<feature type="compositionally biased region" description="Basic residues" evidence="3">
    <location>
        <begin position="413"/>
        <end position="430"/>
    </location>
</feature>
<feature type="compositionally biased region" description="Basic residues" evidence="3">
    <location>
        <begin position="467"/>
        <end position="478"/>
    </location>
</feature>
<dbReference type="GO" id="GO:0006397">
    <property type="term" value="P:mRNA processing"/>
    <property type="evidence" value="ECO:0007669"/>
    <property type="project" value="UniProtKB-KW"/>
</dbReference>
<dbReference type="PANTHER" id="PTHR13161:SF4">
    <property type="entry name" value="CLK4-ASSOCIATING SERINE_ARGININE RICH PROTEIN"/>
    <property type="match status" value="1"/>
</dbReference>
<feature type="domain" description="Suppressor of white apricot N-terminal" evidence="4">
    <location>
        <begin position="97"/>
        <end position="216"/>
    </location>
</feature>
<feature type="compositionally biased region" description="Basic residues" evidence="3">
    <location>
        <begin position="309"/>
        <end position="325"/>
    </location>
</feature>
<feature type="region of interest" description="Disordered" evidence="3">
    <location>
        <begin position="303"/>
        <end position="572"/>
    </location>
</feature>
<keyword evidence="2" id="KW-0508">mRNA splicing</keyword>
<dbReference type="EMBL" id="BPLR01012085">
    <property type="protein sequence ID" value="GIY51211.1"/>
    <property type="molecule type" value="Genomic_DNA"/>
</dbReference>
<comment type="caution">
    <text evidence="5">The sequence shown here is derived from an EMBL/GenBank/DDBJ whole genome shotgun (WGS) entry which is preliminary data.</text>
</comment>
<name>A0AAV4U0D3_CAEEX</name>
<feature type="compositionally biased region" description="Low complexity" evidence="3">
    <location>
        <begin position="431"/>
        <end position="443"/>
    </location>
</feature>
<keyword evidence="1" id="KW-0507">mRNA processing</keyword>
<dbReference type="PANTHER" id="PTHR13161">
    <property type="entry name" value="SPLICING FACTOR SUPPRESSOR OF WHITE APRICOT"/>
    <property type="match status" value="1"/>
</dbReference>
<feature type="compositionally biased region" description="Polar residues" evidence="3">
    <location>
        <begin position="638"/>
        <end position="650"/>
    </location>
</feature>
<feature type="compositionally biased region" description="Basic and acidic residues" evidence="3">
    <location>
        <begin position="370"/>
        <end position="381"/>
    </location>
</feature>
<organism evidence="5 6">
    <name type="scientific">Caerostris extrusa</name>
    <name type="common">Bark spider</name>
    <name type="synonym">Caerostris bankana</name>
    <dbReference type="NCBI Taxonomy" id="172846"/>
    <lineage>
        <taxon>Eukaryota</taxon>
        <taxon>Metazoa</taxon>
        <taxon>Ecdysozoa</taxon>
        <taxon>Arthropoda</taxon>
        <taxon>Chelicerata</taxon>
        <taxon>Arachnida</taxon>
        <taxon>Araneae</taxon>
        <taxon>Araneomorphae</taxon>
        <taxon>Entelegynae</taxon>
        <taxon>Araneoidea</taxon>
        <taxon>Araneidae</taxon>
        <taxon>Caerostris</taxon>
    </lineage>
</organism>
<evidence type="ECO:0000313" key="6">
    <source>
        <dbReference type="Proteomes" id="UP001054945"/>
    </source>
</evidence>
<dbReference type="AlphaFoldDB" id="A0AAV4U0D3"/>
<protein>
    <recommendedName>
        <fullName evidence="4">Suppressor of white apricot N-terminal domain-containing protein</fullName>
    </recommendedName>
</protein>
<dbReference type="GO" id="GO:0008380">
    <property type="term" value="P:RNA splicing"/>
    <property type="evidence" value="ECO:0007669"/>
    <property type="project" value="UniProtKB-KW"/>
</dbReference>